<keyword evidence="1" id="KW-0812">Transmembrane</keyword>
<dbReference type="NCBIfam" id="TIGR00254">
    <property type="entry name" value="GGDEF"/>
    <property type="match status" value="1"/>
</dbReference>
<dbReference type="EMBL" id="JACHBG010000025">
    <property type="protein sequence ID" value="MBB6488605.1"/>
    <property type="molecule type" value="Genomic_DNA"/>
</dbReference>
<dbReference type="InterPro" id="IPR000160">
    <property type="entry name" value="GGDEF_dom"/>
</dbReference>
<keyword evidence="1" id="KW-1133">Transmembrane helix</keyword>
<name>A0A7X0MGX3_9HYPH</name>
<sequence length="669" mass="74542">MTGASRTSLRLVTLAWPFVLIVILQTVLATFSLQVTSSLRAFVTGESLWSKGQHDALYYLSRYVASGDPSFVARYHEAIAIPMGDRAARRALEAQPPSVDAAFRGFLAGGNHPDDIPSLIWLFRYFRWLPIMDACIRDWRTAENVLMQLQPISEAIDTSRQTSDAERRDLTRQLDEINALVTPLTKQFSDRLGEGTRQVQTVLLIGNTAMALLFILLTVWRLNTFLVHRRYIEEQLSHNANHDALTGLPNRRLFEERLATALAQPDTCHALMFIDLDQFKAVNDNGGHAAGDALLRRVSQDLGRAIRGTDLLARLGGDEFGIVLPNCALEDALRIGMRLRETTEAIDFVWNGHRYSISASIGVVHLAESSFTLQEALRAADIACYMAKEKGRNRVHIFETTDAAQTQFTANLNWVQRLHRALEEDSFRLFSQEIAPIDSNGAAVEHCEILLRLEENGKILAPASFIAAAERFGLMPALDRWVVRHALDIIGRRKGMASGTYSINLSGLTLKDDTFLPFLRDVLSRSHVPGSALCFEITETSAIENLDEAIAFMNAMRAMGCRFALDDFGVGMSSLTYLKRLPVDYVKIDGSFVRDMLTDRADRMTVEMINQISHLAGRQTIAEFVENAEILAALRTIGVDHAQGYFLGRPQPFLPDGLDTIPLSHADVA</sequence>
<dbReference type="Proteomes" id="UP000565576">
    <property type="component" value="Unassembled WGS sequence"/>
</dbReference>
<dbReference type="AlphaFoldDB" id="A0A7X0MGX3"/>
<dbReference type="Gene3D" id="3.30.70.270">
    <property type="match status" value="1"/>
</dbReference>
<dbReference type="InterPro" id="IPR001633">
    <property type="entry name" value="EAL_dom"/>
</dbReference>
<evidence type="ECO:0000313" key="5">
    <source>
        <dbReference type="Proteomes" id="UP000565576"/>
    </source>
</evidence>
<dbReference type="SMART" id="SM00052">
    <property type="entry name" value="EAL"/>
    <property type="match status" value="1"/>
</dbReference>
<proteinExistence type="predicted"/>
<dbReference type="InterPro" id="IPR043128">
    <property type="entry name" value="Rev_trsase/Diguanyl_cyclase"/>
</dbReference>
<keyword evidence="1" id="KW-0472">Membrane</keyword>
<dbReference type="CDD" id="cd01948">
    <property type="entry name" value="EAL"/>
    <property type="match status" value="1"/>
</dbReference>
<evidence type="ECO:0000259" key="3">
    <source>
        <dbReference type="PROSITE" id="PS50887"/>
    </source>
</evidence>
<dbReference type="InterPro" id="IPR029787">
    <property type="entry name" value="Nucleotide_cyclase"/>
</dbReference>
<dbReference type="PANTHER" id="PTHR33121">
    <property type="entry name" value="CYCLIC DI-GMP PHOSPHODIESTERASE PDEF"/>
    <property type="match status" value="1"/>
</dbReference>
<dbReference type="Pfam" id="PF00990">
    <property type="entry name" value="GGDEF"/>
    <property type="match status" value="1"/>
</dbReference>
<dbReference type="RefSeq" id="WP_184710172.1">
    <property type="nucleotide sequence ID" value="NZ_JACHBG010000025.1"/>
</dbReference>
<evidence type="ECO:0000256" key="1">
    <source>
        <dbReference type="SAM" id="Phobius"/>
    </source>
</evidence>
<dbReference type="SUPFAM" id="SSF141868">
    <property type="entry name" value="EAL domain-like"/>
    <property type="match status" value="1"/>
</dbReference>
<dbReference type="Pfam" id="PF00563">
    <property type="entry name" value="EAL"/>
    <property type="match status" value="1"/>
</dbReference>
<dbReference type="SUPFAM" id="SSF55073">
    <property type="entry name" value="Nucleotide cyclase"/>
    <property type="match status" value="1"/>
</dbReference>
<evidence type="ECO:0000313" key="4">
    <source>
        <dbReference type="EMBL" id="MBB6488605.1"/>
    </source>
</evidence>
<comment type="caution">
    <text evidence="4">The sequence shown here is derived from an EMBL/GenBank/DDBJ whole genome shotgun (WGS) entry which is preliminary data.</text>
</comment>
<evidence type="ECO:0000259" key="2">
    <source>
        <dbReference type="PROSITE" id="PS50883"/>
    </source>
</evidence>
<dbReference type="SMART" id="SM00267">
    <property type="entry name" value="GGDEF"/>
    <property type="match status" value="1"/>
</dbReference>
<dbReference type="PANTHER" id="PTHR33121:SF23">
    <property type="entry name" value="CYCLIC DI-GMP PHOSPHODIESTERASE PDEB"/>
    <property type="match status" value="1"/>
</dbReference>
<dbReference type="Gene3D" id="3.20.20.450">
    <property type="entry name" value="EAL domain"/>
    <property type="match status" value="1"/>
</dbReference>
<dbReference type="PROSITE" id="PS50887">
    <property type="entry name" value="GGDEF"/>
    <property type="match status" value="1"/>
</dbReference>
<dbReference type="GO" id="GO:0071111">
    <property type="term" value="F:cyclic-guanylate-specific phosphodiesterase activity"/>
    <property type="evidence" value="ECO:0007669"/>
    <property type="project" value="InterPro"/>
</dbReference>
<dbReference type="CDD" id="cd01949">
    <property type="entry name" value="GGDEF"/>
    <property type="match status" value="1"/>
</dbReference>
<organism evidence="4 5">
    <name type="scientific">Rhizobium lusitanum</name>
    <dbReference type="NCBI Taxonomy" id="293958"/>
    <lineage>
        <taxon>Bacteria</taxon>
        <taxon>Pseudomonadati</taxon>
        <taxon>Pseudomonadota</taxon>
        <taxon>Alphaproteobacteria</taxon>
        <taxon>Hyphomicrobiales</taxon>
        <taxon>Rhizobiaceae</taxon>
        <taxon>Rhizobium/Agrobacterium group</taxon>
        <taxon>Rhizobium</taxon>
    </lineage>
</organism>
<feature type="domain" description="GGDEF" evidence="3">
    <location>
        <begin position="267"/>
        <end position="400"/>
    </location>
</feature>
<feature type="transmembrane region" description="Helical" evidence="1">
    <location>
        <begin position="201"/>
        <end position="220"/>
    </location>
</feature>
<feature type="domain" description="EAL" evidence="2">
    <location>
        <begin position="411"/>
        <end position="664"/>
    </location>
</feature>
<dbReference type="InterPro" id="IPR035919">
    <property type="entry name" value="EAL_sf"/>
</dbReference>
<accession>A0A7X0MGX3</accession>
<protein>
    <submittedName>
        <fullName evidence="4">Diguanylate cyclase (GGDEF)-like protein</fullName>
    </submittedName>
</protein>
<reference evidence="4 5" key="1">
    <citation type="submission" date="2020-08" db="EMBL/GenBank/DDBJ databases">
        <title>Genomic Encyclopedia of Type Strains, Phase IV (KMG-V): Genome sequencing to study the core and pangenomes of soil and plant-associated prokaryotes.</title>
        <authorList>
            <person name="Whitman W."/>
        </authorList>
    </citation>
    <scope>NUCLEOTIDE SEQUENCE [LARGE SCALE GENOMIC DNA]</scope>
    <source>
        <strain evidence="4 5">SEMIA 4060</strain>
    </source>
</reference>
<gene>
    <name evidence="4" type="ORF">GGD46_005925</name>
</gene>
<dbReference type="InterPro" id="IPR050706">
    <property type="entry name" value="Cyclic-di-GMP_PDE-like"/>
</dbReference>
<dbReference type="FunFam" id="3.30.70.270:FF:000001">
    <property type="entry name" value="Diguanylate cyclase domain protein"/>
    <property type="match status" value="1"/>
</dbReference>
<dbReference type="PROSITE" id="PS50883">
    <property type="entry name" value="EAL"/>
    <property type="match status" value="1"/>
</dbReference>